<dbReference type="CDD" id="cd06170">
    <property type="entry name" value="LuxR_C_like"/>
    <property type="match status" value="1"/>
</dbReference>
<dbReference type="PROSITE" id="PS50043">
    <property type="entry name" value="HTH_LUXR_2"/>
    <property type="match status" value="1"/>
</dbReference>
<dbReference type="GO" id="GO:0005524">
    <property type="term" value="F:ATP binding"/>
    <property type="evidence" value="ECO:0007669"/>
    <property type="project" value="InterPro"/>
</dbReference>
<dbReference type="InterPro" id="IPR011009">
    <property type="entry name" value="Kinase-like_dom_sf"/>
</dbReference>
<dbReference type="AlphaFoldDB" id="A0A7X2Z242"/>
<organism evidence="5 6">
    <name type="scientific">Paenibacillus woosongensis</name>
    <dbReference type="NCBI Taxonomy" id="307580"/>
    <lineage>
        <taxon>Bacteria</taxon>
        <taxon>Bacillati</taxon>
        <taxon>Bacillota</taxon>
        <taxon>Bacilli</taxon>
        <taxon>Bacillales</taxon>
        <taxon>Paenibacillaceae</taxon>
        <taxon>Paenibacillus</taxon>
    </lineage>
</organism>
<dbReference type="InterPro" id="IPR000792">
    <property type="entry name" value="Tscrpt_reg_LuxR_C"/>
</dbReference>
<name>A0A7X2Z242_9BACL</name>
<evidence type="ECO:0000259" key="4">
    <source>
        <dbReference type="PROSITE" id="PS50043"/>
    </source>
</evidence>
<keyword evidence="5" id="KW-0418">Kinase</keyword>
<dbReference type="SUPFAM" id="SSF46894">
    <property type="entry name" value="C-terminal effector domain of the bipartite response regulators"/>
    <property type="match status" value="1"/>
</dbReference>
<dbReference type="Pfam" id="PF00069">
    <property type="entry name" value="Pkinase"/>
    <property type="match status" value="1"/>
</dbReference>
<gene>
    <name evidence="5" type="ORF">GNP95_13825</name>
</gene>
<dbReference type="GO" id="GO:0045892">
    <property type="term" value="P:negative regulation of DNA-templated transcription"/>
    <property type="evidence" value="ECO:0007669"/>
    <property type="project" value="UniProtKB-ARBA"/>
</dbReference>
<dbReference type="Pfam" id="PF00196">
    <property type="entry name" value="GerE"/>
    <property type="match status" value="1"/>
</dbReference>
<dbReference type="GO" id="GO:0003677">
    <property type="term" value="F:DNA binding"/>
    <property type="evidence" value="ECO:0007669"/>
    <property type="project" value="InterPro"/>
</dbReference>
<dbReference type="InterPro" id="IPR000719">
    <property type="entry name" value="Prot_kinase_dom"/>
</dbReference>
<feature type="domain" description="HTH luxR-type" evidence="4">
    <location>
        <begin position="525"/>
        <end position="590"/>
    </location>
</feature>
<dbReference type="PROSITE" id="PS50011">
    <property type="entry name" value="PROTEIN_KINASE_DOM"/>
    <property type="match status" value="1"/>
</dbReference>
<dbReference type="SMART" id="SM00421">
    <property type="entry name" value="HTH_LUXR"/>
    <property type="match status" value="1"/>
</dbReference>
<evidence type="ECO:0000256" key="1">
    <source>
        <dbReference type="ARBA" id="ARBA00023015"/>
    </source>
</evidence>
<evidence type="ECO:0000256" key="2">
    <source>
        <dbReference type="ARBA" id="ARBA00023163"/>
    </source>
</evidence>
<dbReference type="InterPro" id="IPR029016">
    <property type="entry name" value="GAF-like_dom_sf"/>
</dbReference>
<dbReference type="SMART" id="SM00220">
    <property type="entry name" value="S_TKc"/>
    <property type="match status" value="1"/>
</dbReference>
<reference evidence="5 6" key="1">
    <citation type="submission" date="2019-11" db="EMBL/GenBank/DDBJ databases">
        <title>Draft genome sequences of five Paenibacillus species of dairy origin.</title>
        <authorList>
            <person name="Olajide A.M."/>
            <person name="Chen S."/>
            <person name="Lapointe G."/>
        </authorList>
    </citation>
    <scope>NUCLEOTIDE SEQUENCE [LARGE SCALE GENOMIC DNA]</scope>
    <source>
        <strain evidence="5 6">12CR55</strain>
    </source>
</reference>
<keyword evidence="1" id="KW-0805">Transcription regulation</keyword>
<keyword evidence="5" id="KW-0808">Transferase</keyword>
<feature type="domain" description="Protein kinase" evidence="3">
    <location>
        <begin position="19"/>
        <end position="282"/>
    </location>
</feature>
<dbReference type="InterPro" id="IPR016032">
    <property type="entry name" value="Sig_transdc_resp-reg_C-effctor"/>
</dbReference>
<dbReference type="Gene3D" id="1.10.510.10">
    <property type="entry name" value="Transferase(Phosphotransferase) domain 1"/>
    <property type="match status" value="1"/>
</dbReference>
<dbReference type="Gene3D" id="1.10.10.10">
    <property type="entry name" value="Winged helix-like DNA-binding domain superfamily/Winged helix DNA-binding domain"/>
    <property type="match status" value="1"/>
</dbReference>
<dbReference type="PANTHER" id="PTHR24361">
    <property type="entry name" value="MITOGEN-ACTIVATED KINASE KINASE KINASE"/>
    <property type="match status" value="1"/>
</dbReference>
<dbReference type="Proteomes" id="UP000447876">
    <property type="component" value="Unassembled WGS sequence"/>
</dbReference>
<keyword evidence="2" id="KW-0804">Transcription</keyword>
<sequence length="598" mass="67481">MRYITVKKDCSVMINIPGYSIIRTVYEDSYLLVAFAALEQTSKQVLLKIVKSGRSTTIENAKLIHEFNFLSELDMKGLLKPTSYMNFKNVMVLEYEPIYASTLRDYWSMVAVTPDMYIHIMKNVVTRLQELHDRQVLHLNIRPDTLLIQRHTDEVFLTGFGYAVQMNERKEQGQSSLEGNPVYMSPEQTGRMDYPVDVRSDIYSLGMAFYELFASRLPFKARGALDWAHAHLARQPVPLYETNQMVPPIISDIVMKMLAKNPDNRYPSMKAVLEQLGEHTLLENGNGSAAREKWRINASGGNDPPNTGLPMHTKDITFSRGDHHVQAQRTTLVVTDNIVSYPQVLDLAAIVQASEIFADHMNGEQIAEQFMKLIIQNAGAQRGLLIIPSHNQWYVNIEAKLESHAIVSSLQHIPIDTYPYIRRELVAGALQDKMIMQAAETREASLAAGSKISGTALCMPIVSRNEVHALLYMENLLTTEYFAAERFHVINNLASQALFVLKSRSSAFAVGAQHDNDRVMELDGQAEVQRALTTREQEVLKLVSEGLSNKEIAATLTVTSETVKTHLKNIFEKLKVDRRMKAAAIAKTIGLLDEEERR</sequence>
<evidence type="ECO:0000259" key="3">
    <source>
        <dbReference type="PROSITE" id="PS50011"/>
    </source>
</evidence>
<dbReference type="InterPro" id="IPR053235">
    <property type="entry name" value="Ser_Thr_kinase"/>
</dbReference>
<evidence type="ECO:0000313" key="5">
    <source>
        <dbReference type="EMBL" id="MUG46070.1"/>
    </source>
</evidence>
<dbReference type="PRINTS" id="PR00038">
    <property type="entry name" value="HTHLUXR"/>
</dbReference>
<dbReference type="SUPFAM" id="SSF56112">
    <property type="entry name" value="Protein kinase-like (PK-like)"/>
    <property type="match status" value="1"/>
</dbReference>
<comment type="caution">
    <text evidence="5">The sequence shown here is derived from an EMBL/GenBank/DDBJ whole genome shotgun (WGS) entry which is preliminary data.</text>
</comment>
<dbReference type="GO" id="GO:0004674">
    <property type="term" value="F:protein serine/threonine kinase activity"/>
    <property type="evidence" value="ECO:0007669"/>
    <property type="project" value="TreeGrafter"/>
</dbReference>
<dbReference type="EMBL" id="WNZW01000004">
    <property type="protein sequence ID" value="MUG46070.1"/>
    <property type="molecule type" value="Genomic_DNA"/>
</dbReference>
<accession>A0A7X2Z242</accession>
<dbReference type="GO" id="GO:0005737">
    <property type="term" value="C:cytoplasm"/>
    <property type="evidence" value="ECO:0007669"/>
    <property type="project" value="TreeGrafter"/>
</dbReference>
<protein>
    <submittedName>
        <fullName evidence="5">Protein kinase</fullName>
    </submittedName>
</protein>
<dbReference type="Gene3D" id="3.30.450.40">
    <property type="match status" value="1"/>
</dbReference>
<dbReference type="OrthoDB" id="9801841at2"/>
<dbReference type="SUPFAM" id="SSF55781">
    <property type="entry name" value="GAF domain-like"/>
    <property type="match status" value="1"/>
</dbReference>
<dbReference type="InterPro" id="IPR036388">
    <property type="entry name" value="WH-like_DNA-bd_sf"/>
</dbReference>
<evidence type="ECO:0000313" key="6">
    <source>
        <dbReference type="Proteomes" id="UP000447876"/>
    </source>
</evidence>
<dbReference type="PROSITE" id="PS00622">
    <property type="entry name" value="HTH_LUXR_1"/>
    <property type="match status" value="1"/>
</dbReference>
<proteinExistence type="predicted"/>